<dbReference type="Pfam" id="PF05241">
    <property type="entry name" value="EBP"/>
    <property type="match status" value="1"/>
</dbReference>
<evidence type="ECO:0000313" key="10">
    <source>
        <dbReference type="Proteomes" id="UP000236333"/>
    </source>
</evidence>
<evidence type="ECO:0000256" key="6">
    <source>
        <dbReference type="ARBA" id="ARBA00023136"/>
    </source>
</evidence>
<feature type="domain" description="EXPERA" evidence="8">
    <location>
        <begin position="7"/>
        <end position="142"/>
    </location>
</feature>
<keyword evidence="5 7" id="KW-1133">Transmembrane helix</keyword>
<evidence type="ECO:0000256" key="2">
    <source>
        <dbReference type="ARBA" id="ARBA00009096"/>
    </source>
</evidence>
<feature type="transmembrane region" description="Helical" evidence="7">
    <location>
        <begin position="97"/>
        <end position="116"/>
    </location>
</feature>
<dbReference type="PIRSF" id="PIRSF031032">
    <property type="entry name" value="TMP_97_prd"/>
    <property type="match status" value="1"/>
</dbReference>
<organism evidence="9 10">
    <name type="scientific">Tetrabaena socialis</name>
    <dbReference type="NCBI Taxonomy" id="47790"/>
    <lineage>
        <taxon>Eukaryota</taxon>
        <taxon>Viridiplantae</taxon>
        <taxon>Chlorophyta</taxon>
        <taxon>core chlorophytes</taxon>
        <taxon>Chlorophyceae</taxon>
        <taxon>CS clade</taxon>
        <taxon>Chlamydomonadales</taxon>
        <taxon>Tetrabaenaceae</taxon>
        <taxon>Tetrabaena</taxon>
    </lineage>
</organism>
<dbReference type="AlphaFoldDB" id="A0A2J7ZRN6"/>
<accession>A0A2J7ZRN6</accession>
<gene>
    <name evidence="9" type="ORF">TSOC_011045</name>
</gene>
<dbReference type="Proteomes" id="UP000236333">
    <property type="component" value="Unassembled WGS sequence"/>
</dbReference>
<evidence type="ECO:0000256" key="4">
    <source>
        <dbReference type="ARBA" id="ARBA00022824"/>
    </source>
</evidence>
<name>A0A2J7ZRN6_9CHLO</name>
<evidence type="ECO:0000256" key="3">
    <source>
        <dbReference type="ARBA" id="ARBA00022692"/>
    </source>
</evidence>
<evidence type="ECO:0000313" key="9">
    <source>
        <dbReference type="EMBL" id="PNH02925.1"/>
    </source>
</evidence>
<evidence type="ECO:0000256" key="5">
    <source>
        <dbReference type="ARBA" id="ARBA00022989"/>
    </source>
</evidence>
<comment type="caution">
    <text evidence="9">The sequence shown here is derived from an EMBL/GenBank/DDBJ whole genome shotgun (WGS) entry which is preliminary data.</text>
</comment>
<proteinExistence type="inferred from homology"/>
<dbReference type="GO" id="GO:0005789">
    <property type="term" value="C:endoplasmic reticulum membrane"/>
    <property type="evidence" value="ECO:0007669"/>
    <property type="project" value="UniProtKB-SubCell"/>
</dbReference>
<feature type="transmembrane region" description="Helical" evidence="7">
    <location>
        <begin position="128"/>
        <end position="148"/>
    </location>
</feature>
<dbReference type="PANTHER" id="PTHR31204">
    <property type="entry name" value="SIGMA INTRACELLULAR RECEPTOR 2"/>
    <property type="match status" value="1"/>
</dbReference>
<evidence type="ECO:0000256" key="7">
    <source>
        <dbReference type="PIRNR" id="PIRNR031032"/>
    </source>
</evidence>
<keyword evidence="6 7" id="KW-0472">Membrane</keyword>
<keyword evidence="3 7" id="KW-0812">Transmembrane</keyword>
<dbReference type="InterPro" id="IPR016964">
    <property type="entry name" value="Sigma2_recept"/>
</dbReference>
<dbReference type="PANTHER" id="PTHR31204:SF1">
    <property type="entry name" value="SIGMA INTRACELLULAR RECEPTOR 2"/>
    <property type="match status" value="1"/>
</dbReference>
<dbReference type="EMBL" id="PGGS01000574">
    <property type="protein sequence ID" value="PNH02925.1"/>
    <property type="molecule type" value="Genomic_DNA"/>
</dbReference>
<sequence>MGLLGVLDAVFLAYFIIHIPTTIIVDSQSIVPAQYFPVWAKELLQWHIKTNEDHLVSTNPVWFVSLVTCETLLQLPFFFVVAYGFIRRANWIRVPCIIYGTHVATTMVPILADILFGPDSGPKRLTLFWIYFPYLLVPLLLVLRMALVDKPFAAAAGRRSGKGKRKAN</sequence>
<protein>
    <submittedName>
        <fullName evidence="9">Transmembrane protein 97</fullName>
    </submittedName>
</protein>
<dbReference type="PROSITE" id="PS51751">
    <property type="entry name" value="EXPERA"/>
    <property type="match status" value="1"/>
</dbReference>
<evidence type="ECO:0000259" key="8">
    <source>
        <dbReference type="PROSITE" id="PS51751"/>
    </source>
</evidence>
<comment type="subcellular location">
    <subcellularLocation>
        <location evidence="1">Endoplasmic reticulum membrane</location>
        <topology evidence="1">Multi-pass membrane protein</topology>
    </subcellularLocation>
</comment>
<dbReference type="InterPro" id="IPR033118">
    <property type="entry name" value="EXPERA"/>
</dbReference>
<keyword evidence="4" id="KW-0256">Endoplasmic reticulum</keyword>
<dbReference type="OrthoDB" id="433124at2759"/>
<feature type="transmembrane region" description="Helical" evidence="7">
    <location>
        <begin position="61"/>
        <end position="85"/>
    </location>
</feature>
<reference evidence="9 10" key="1">
    <citation type="journal article" date="2017" name="Mol. Biol. Evol.">
        <title>The 4-celled Tetrabaena socialis nuclear genome reveals the essential components for genetic control of cell number at the origin of multicellularity in the volvocine lineage.</title>
        <authorList>
            <person name="Featherston J."/>
            <person name="Arakaki Y."/>
            <person name="Hanschen E.R."/>
            <person name="Ferris P.J."/>
            <person name="Michod R.E."/>
            <person name="Olson B.J.S.C."/>
            <person name="Nozaki H."/>
            <person name="Durand P.M."/>
        </authorList>
    </citation>
    <scope>NUCLEOTIDE SEQUENCE [LARGE SCALE GENOMIC DNA]</scope>
    <source>
        <strain evidence="9 10">NIES-571</strain>
    </source>
</reference>
<evidence type="ECO:0000256" key="1">
    <source>
        <dbReference type="ARBA" id="ARBA00004477"/>
    </source>
</evidence>
<dbReference type="InterPro" id="IPR051987">
    <property type="entry name" value="Sigma-2_receptor-like"/>
</dbReference>
<keyword evidence="10" id="KW-1185">Reference proteome</keyword>
<comment type="similarity">
    <text evidence="2">Belongs to the TMEM97/sigma-2 receptor family.</text>
</comment>